<organism evidence="13 14">
    <name type="scientific">Lucilia cuprina</name>
    <name type="common">Green bottle fly</name>
    <name type="synonym">Australian sheep blowfly</name>
    <dbReference type="NCBI Taxonomy" id="7375"/>
    <lineage>
        <taxon>Eukaryota</taxon>
        <taxon>Metazoa</taxon>
        <taxon>Ecdysozoa</taxon>
        <taxon>Arthropoda</taxon>
        <taxon>Hexapoda</taxon>
        <taxon>Insecta</taxon>
        <taxon>Pterygota</taxon>
        <taxon>Neoptera</taxon>
        <taxon>Endopterygota</taxon>
        <taxon>Diptera</taxon>
        <taxon>Brachycera</taxon>
        <taxon>Muscomorpha</taxon>
        <taxon>Oestroidea</taxon>
        <taxon>Calliphoridae</taxon>
        <taxon>Luciliinae</taxon>
        <taxon>Lucilia</taxon>
    </lineage>
</organism>
<keyword evidence="4" id="KW-0464">Manganese</keyword>
<dbReference type="PANTHER" id="PTHR46246:SF1">
    <property type="entry name" value="GUANOSINE-3',5'-BIS(DIPHOSPHATE) 3'-PYROPHOSPHOHYDROLASE MESH1"/>
    <property type="match status" value="1"/>
</dbReference>
<comment type="catalytic activity">
    <reaction evidence="11">
        <text>guanosine 3',5'-bis(diphosphate) + H2O = GDP + diphosphate + H(+)</text>
        <dbReference type="Rhea" id="RHEA:14253"/>
        <dbReference type="ChEBI" id="CHEBI:15377"/>
        <dbReference type="ChEBI" id="CHEBI:15378"/>
        <dbReference type="ChEBI" id="CHEBI:33019"/>
        <dbReference type="ChEBI" id="CHEBI:58189"/>
        <dbReference type="ChEBI" id="CHEBI:77828"/>
        <dbReference type="EC" id="3.1.7.2"/>
    </reaction>
</comment>
<evidence type="ECO:0000313" key="14">
    <source>
        <dbReference type="Proteomes" id="UP000037069"/>
    </source>
</evidence>
<dbReference type="GO" id="GO:0046872">
    <property type="term" value="F:metal ion binding"/>
    <property type="evidence" value="ECO:0007669"/>
    <property type="project" value="UniProtKB-KW"/>
</dbReference>
<keyword evidence="14" id="KW-1185">Reference proteome</keyword>
<reference evidence="13 14" key="1">
    <citation type="journal article" date="2015" name="Nat. Commun.">
        <title>Lucilia cuprina genome unlocks parasitic fly biology to underpin future interventions.</title>
        <authorList>
            <person name="Anstead C.A."/>
            <person name="Korhonen P.K."/>
            <person name="Young N.D."/>
            <person name="Hall R.S."/>
            <person name="Jex A.R."/>
            <person name="Murali S.C."/>
            <person name="Hughes D.S."/>
            <person name="Lee S.F."/>
            <person name="Perry T."/>
            <person name="Stroehlein A.J."/>
            <person name="Ansell B.R."/>
            <person name="Breugelmans B."/>
            <person name="Hofmann A."/>
            <person name="Qu J."/>
            <person name="Dugan S."/>
            <person name="Lee S.L."/>
            <person name="Chao H."/>
            <person name="Dinh H."/>
            <person name="Han Y."/>
            <person name="Doddapaneni H.V."/>
            <person name="Worley K.C."/>
            <person name="Muzny D.M."/>
            <person name="Ioannidis P."/>
            <person name="Waterhouse R.M."/>
            <person name="Zdobnov E.M."/>
            <person name="James P.J."/>
            <person name="Bagnall N.H."/>
            <person name="Kotze A.C."/>
            <person name="Gibbs R.A."/>
            <person name="Richards S."/>
            <person name="Batterham P."/>
            <person name="Gasser R.B."/>
        </authorList>
    </citation>
    <scope>NUCLEOTIDE SEQUENCE [LARGE SCALE GENOMIC DNA]</scope>
    <source>
        <strain evidence="13 14">LS</strain>
        <tissue evidence="13">Full body</tissue>
    </source>
</reference>
<evidence type="ECO:0000256" key="5">
    <source>
        <dbReference type="ARBA" id="ARBA00024387"/>
    </source>
</evidence>
<proteinExistence type="inferred from homology"/>
<evidence type="ECO:0000256" key="6">
    <source>
        <dbReference type="ARBA" id="ARBA00037781"/>
    </source>
</evidence>
<dbReference type="PROSITE" id="PS51831">
    <property type="entry name" value="HD"/>
    <property type="match status" value="1"/>
</dbReference>
<evidence type="ECO:0000256" key="10">
    <source>
        <dbReference type="ARBA" id="ARBA00041770"/>
    </source>
</evidence>
<comment type="cofactor">
    <cofactor evidence="1">
        <name>Mn(2+)</name>
        <dbReference type="ChEBI" id="CHEBI:29035"/>
    </cofactor>
</comment>
<dbReference type="InterPro" id="IPR003607">
    <property type="entry name" value="HD/PDEase_dom"/>
</dbReference>
<evidence type="ECO:0000256" key="3">
    <source>
        <dbReference type="ARBA" id="ARBA00022801"/>
    </source>
</evidence>
<feature type="domain" description="HD" evidence="12">
    <location>
        <begin position="31"/>
        <end position="126"/>
    </location>
</feature>
<dbReference type="Proteomes" id="UP000037069">
    <property type="component" value="Unassembled WGS sequence"/>
</dbReference>
<dbReference type="OrthoDB" id="430679at2759"/>
<evidence type="ECO:0000256" key="4">
    <source>
        <dbReference type="ARBA" id="ARBA00023211"/>
    </source>
</evidence>
<evidence type="ECO:0000256" key="2">
    <source>
        <dbReference type="ARBA" id="ARBA00022723"/>
    </source>
</evidence>
<dbReference type="Gene3D" id="1.10.3210.10">
    <property type="entry name" value="Hypothetical protein af1432"/>
    <property type="match status" value="1"/>
</dbReference>
<evidence type="ECO:0000256" key="9">
    <source>
        <dbReference type="ARBA" id="ARBA00041464"/>
    </source>
</evidence>
<dbReference type="AlphaFoldDB" id="A0A0L0CEI1"/>
<dbReference type="SMART" id="SM00471">
    <property type="entry name" value="HDc"/>
    <property type="match status" value="1"/>
</dbReference>
<dbReference type="Pfam" id="PF13328">
    <property type="entry name" value="HD_4"/>
    <property type="match status" value="1"/>
</dbReference>
<gene>
    <name evidence="13" type="ORF">FF38_11716</name>
</gene>
<name>A0A0L0CEI1_LUCCU</name>
<dbReference type="InterPro" id="IPR006674">
    <property type="entry name" value="HD_domain"/>
</dbReference>
<dbReference type="FunFam" id="1.10.3210.10:FF:000012">
    <property type="entry name" value="HD domain containing 3"/>
    <property type="match status" value="1"/>
</dbReference>
<dbReference type="SUPFAM" id="SSF109604">
    <property type="entry name" value="HD-domain/PDEase-like"/>
    <property type="match status" value="1"/>
</dbReference>
<evidence type="ECO:0000256" key="8">
    <source>
        <dbReference type="ARBA" id="ARBA00040793"/>
    </source>
</evidence>
<dbReference type="CDD" id="cd00077">
    <property type="entry name" value="HDc"/>
    <property type="match status" value="1"/>
</dbReference>
<keyword evidence="3 13" id="KW-0378">Hydrolase</keyword>
<comment type="function">
    <text evidence="6">ppGpp hydrolyzing enzyme involved in starvation response.</text>
</comment>
<evidence type="ECO:0000259" key="12">
    <source>
        <dbReference type="PROSITE" id="PS51831"/>
    </source>
</evidence>
<dbReference type="EMBL" id="JRES01000501">
    <property type="protein sequence ID" value="KNC30661.1"/>
    <property type="molecule type" value="Genomic_DNA"/>
</dbReference>
<evidence type="ECO:0000313" key="13">
    <source>
        <dbReference type="EMBL" id="KNC30661.1"/>
    </source>
</evidence>
<evidence type="ECO:0000256" key="7">
    <source>
        <dbReference type="ARBA" id="ARBA00038354"/>
    </source>
</evidence>
<dbReference type="EC" id="3.1.7.2" evidence="5"/>
<evidence type="ECO:0000256" key="11">
    <source>
        <dbReference type="ARBA" id="ARBA00047968"/>
    </source>
</evidence>
<dbReference type="InterPro" id="IPR052194">
    <property type="entry name" value="MESH1"/>
</dbReference>
<sequence length="177" mass="20565">MPPSNKFMECLQFAAFKHRDQRRKNANQTPYINHPINVATILSVEGKIDDESILMAALLHDTVEDTDTTFGEIEELFGTEICNIVREVTDDKTLEKQVRKQLQIEHAANASTKAKLVKLADKLDNLRDLEQILPNGWTEQRREEYFIWAKKVVDNLRGTNKEIENELDEIFKKRQLL</sequence>
<comment type="caution">
    <text evidence="13">The sequence shown here is derived from an EMBL/GenBank/DDBJ whole genome shotgun (WGS) entry which is preliminary data.</text>
</comment>
<evidence type="ECO:0000256" key="1">
    <source>
        <dbReference type="ARBA" id="ARBA00001936"/>
    </source>
</evidence>
<keyword evidence="2" id="KW-0479">Metal-binding</keyword>
<accession>A0A0L0CEI1</accession>
<dbReference type="PANTHER" id="PTHR46246">
    <property type="entry name" value="GUANOSINE-3',5'-BIS(DIPHOSPHATE) 3'-PYROPHOSPHOHYDROLASE MESH1"/>
    <property type="match status" value="1"/>
</dbReference>
<dbReference type="STRING" id="7375.A0A0L0CEI1"/>
<dbReference type="OMA" id="PPWRERK"/>
<comment type="similarity">
    <text evidence="7">Belongs to the MESH1 family.</text>
</comment>
<dbReference type="GO" id="GO:0008893">
    <property type="term" value="F:guanosine-3',5'-bis(diphosphate) 3'-diphosphatase activity"/>
    <property type="evidence" value="ECO:0007669"/>
    <property type="project" value="UniProtKB-EC"/>
</dbReference>
<protein>
    <recommendedName>
        <fullName evidence="8">Guanosine-3',5'-bis(diphosphate) 3'-pyrophosphohydrolase MESH1</fullName>
        <ecNumber evidence="5">3.1.7.2</ecNumber>
    </recommendedName>
    <alternativeName>
        <fullName evidence="9">Metazoan SpoT homolog 1</fullName>
    </alternativeName>
    <alternativeName>
        <fullName evidence="10">Penta-phosphate guanosine-3'-pyrophosphohydrolase</fullName>
    </alternativeName>
</protein>